<accession>A0A5R9GKP0</accession>
<keyword evidence="3 4" id="KW-0408">Iron</keyword>
<evidence type="ECO:0000256" key="5">
    <source>
        <dbReference type="SAM" id="MobiDB-lite"/>
    </source>
</evidence>
<proteinExistence type="predicted"/>
<evidence type="ECO:0000313" key="7">
    <source>
        <dbReference type="EMBL" id="TLS67086.1"/>
    </source>
</evidence>
<evidence type="ECO:0000259" key="6">
    <source>
        <dbReference type="PROSITE" id="PS51007"/>
    </source>
</evidence>
<dbReference type="EMBL" id="VBRY01000007">
    <property type="protein sequence ID" value="TLS67086.1"/>
    <property type="molecule type" value="Genomic_DNA"/>
</dbReference>
<evidence type="ECO:0000256" key="4">
    <source>
        <dbReference type="PROSITE-ProRule" id="PRU00433"/>
    </source>
</evidence>
<dbReference type="Gene3D" id="1.10.760.10">
    <property type="entry name" value="Cytochrome c-like domain"/>
    <property type="match status" value="1"/>
</dbReference>
<dbReference type="InterPro" id="IPR009056">
    <property type="entry name" value="Cyt_c-like_dom"/>
</dbReference>
<keyword evidence="8" id="KW-1185">Reference proteome</keyword>
<dbReference type="Proteomes" id="UP000306585">
    <property type="component" value="Unassembled WGS sequence"/>
</dbReference>
<evidence type="ECO:0000313" key="8">
    <source>
        <dbReference type="Proteomes" id="UP000306585"/>
    </source>
</evidence>
<dbReference type="Pfam" id="PF13442">
    <property type="entry name" value="Cytochrome_CBB3"/>
    <property type="match status" value="1"/>
</dbReference>
<evidence type="ECO:0000256" key="2">
    <source>
        <dbReference type="ARBA" id="ARBA00022723"/>
    </source>
</evidence>
<reference evidence="7 8" key="1">
    <citation type="journal article" date="2019" name="Appl. Environ. Microbiol.">
        <title>Environmental Evidence and Genomic Insight of Iron-oxidizing Bacteria Preference Towards More Corrosion Resistant Stainless Steel at Higher Salinities.</title>
        <authorList>
            <person name="Garrison C.E."/>
            <person name="Price K.A."/>
            <person name="Field E.K."/>
        </authorList>
    </citation>
    <scope>NUCLEOTIDE SEQUENCE [LARGE SCALE GENOMIC DNA]</scope>
    <source>
        <strain evidence="7 8">P3</strain>
    </source>
</reference>
<dbReference type="GO" id="GO:0020037">
    <property type="term" value="F:heme binding"/>
    <property type="evidence" value="ECO:0007669"/>
    <property type="project" value="InterPro"/>
</dbReference>
<keyword evidence="2 4" id="KW-0479">Metal-binding</keyword>
<keyword evidence="1 4" id="KW-0349">Heme</keyword>
<gene>
    <name evidence="7" type="ORF">FEF65_08720</name>
</gene>
<dbReference type="InterPro" id="IPR036909">
    <property type="entry name" value="Cyt_c-like_dom_sf"/>
</dbReference>
<feature type="region of interest" description="Disordered" evidence="5">
    <location>
        <begin position="1"/>
        <end position="25"/>
    </location>
</feature>
<dbReference type="GO" id="GO:0009055">
    <property type="term" value="F:electron transfer activity"/>
    <property type="evidence" value="ECO:0007669"/>
    <property type="project" value="InterPro"/>
</dbReference>
<dbReference type="GO" id="GO:0046872">
    <property type="term" value="F:metal ion binding"/>
    <property type="evidence" value="ECO:0007669"/>
    <property type="project" value="UniProtKB-KW"/>
</dbReference>
<organism evidence="7 8">
    <name type="scientific">Mariprofundus erugo</name>
    <dbReference type="NCBI Taxonomy" id="2528639"/>
    <lineage>
        <taxon>Bacteria</taxon>
        <taxon>Pseudomonadati</taxon>
        <taxon>Pseudomonadota</taxon>
        <taxon>Candidatius Mariprofundia</taxon>
        <taxon>Mariprofundales</taxon>
        <taxon>Mariprofundaceae</taxon>
        <taxon>Mariprofundus</taxon>
    </lineage>
</organism>
<dbReference type="AlphaFoldDB" id="A0A5R9GKP0"/>
<dbReference type="PROSITE" id="PS51007">
    <property type="entry name" value="CYTC"/>
    <property type="match status" value="1"/>
</dbReference>
<evidence type="ECO:0000256" key="3">
    <source>
        <dbReference type="ARBA" id="ARBA00023004"/>
    </source>
</evidence>
<feature type="domain" description="Cytochrome c" evidence="6">
    <location>
        <begin position="33"/>
        <end position="127"/>
    </location>
</feature>
<sequence>MFDPAAEVQAAEQQQHASMQPERGVDGRWYSHGQVALGHAVFESHCARCHGERAQGLVANWRQRLPDGSYPPPPLDGSAHAWHHALPMLLQIVQQGGARYDGKMPGFGDQLSKEEQLAAIAWFQSLWPDETYRQWASPAASSDMPFAPPPQRVK</sequence>
<feature type="compositionally biased region" description="Low complexity" evidence="5">
    <location>
        <begin position="1"/>
        <end position="15"/>
    </location>
</feature>
<comment type="caution">
    <text evidence="7">The sequence shown here is derived from an EMBL/GenBank/DDBJ whole genome shotgun (WGS) entry which is preliminary data.</text>
</comment>
<protein>
    <submittedName>
        <fullName evidence="7">Cytochrome c</fullName>
    </submittedName>
</protein>
<name>A0A5R9GKP0_9PROT</name>
<dbReference type="SUPFAM" id="SSF46626">
    <property type="entry name" value="Cytochrome c"/>
    <property type="match status" value="1"/>
</dbReference>
<evidence type="ECO:0000256" key="1">
    <source>
        <dbReference type="ARBA" id="ARBA00022617"/>
    </source>
</evidence>